<proteinExistence type="predicted"/>
<comment type="caution">
    <text evidence="2">The sequence shown here is derived from an EMBL/GenBank/DDBJ whole genome shotgun (WGS) entry which is preliminary data.</text>
</comment>
<evidence type="ECO:0000313" key="2">
    <source>
        <dbReference type="EMBL" id="KAJ8402692.1"/>
    </source>
</evidence>
<dbReference type="AlphaFoldDB" id="A0AAD7SHM0"/>
<feature type="region of interest" description="Disordered" evidence="1">
    <location>
        <begin position="1"/>
        <end position="20"/>
    </location>
</feature>
<dbReference type="Proteomes" id="UP001221898">
    <property type="component" value="Unassembled WGS sequence"/>
</dbReference>
<reference evidence="2" key="1">
    <citation type="journal article" date="2023" name="Science">
        <title>Genome structures resolve the early diversification of teleost fishes.</title>
        <authorList>
            <person name="Parey E."/>
            <person name="Louis A."/>
            <person name="Montfort J."/>
            <person name="Bouchez O."/>
            <person name="Roques C."/>
            <person name="Iampietro C."/>
            <person name="Lluch J."/>
            <person name="Castinel A."/>
            <person name="Donnadieu C."/>
            <person name="Desvignes T."/>
            <person name="Floi Bucao C."/>
            <person name="Jouanno E."/>
            <person name="Wen M."/>
            <person name="Mejri S."/>
            <person name="Dirks R."/>
            <person name="Jansen H."/>
            <person name="Henkel C."/>
            <person name="Chen W.J."/>
            <person name="Zahm M."/>
            <person name="Cabau C."/>
            <person name="Klopp C."/>
            <person name="Thompson A.W."/>
            <person name="Robinson-Rechavi M."/>
            <person name="Braasch I."/>
            <person name="Lecointre G."/>
            <person name="Bobe J."/>
            <person name="Postlethwait J.H."/>
            <person name="Berthelot C."/>
            <person name="Roest Crollius H."/>
            <person name="Guiguen Y."/>
        </authorList>
    </citation>
    <scope>NUCLEOTIDE SEQUENCE</scope>
    <source>
        <strain evidence="2">NC1722</strain>
    </source>
</reference>
<gene>
    <name evidence="2" type="ORF">AAFF_G00363640</name>
</gene>
<accession>A0AAD7SHM0</accession>
<keyword evidence="3" id="KW-1185">Reference proteome</keyword>
<evidence type="ECO:0000313" key="3">
    <source>
        <dbReference type="Proteomes" id="UP001221898"/>
    </source>
</evidence>
<organism evidence="2 3">
    <name type="scientific">Aldrovandia affinis</name>
    <dbReference type="NCBI Taxonomy" id="143900"/>
    <lineage>
        <taxon>Eukaryota</taxon>
        <taxon>Metazoa</taxon>
        <taxon>Chordata</taxon>
        <taxon>Craniata</taxon>
        <taxon>Vertebrata</taxon>
        <taxon>Euteleostomi</taxon>
        <taxon>Actinopterygii</taxon>
        <taxon>Neopterygii</taxon>
        <taxon>Teleostei</taxon>
        <taxon>Notacanthiformes</taxon>
        <taxon>Halosauridae</taxon>
        <taxon>Aldrovandia</taxon>
    </lineage>
</organism>
<protein>
    <submittedName>
        <fullName evidence="2">Uncharacterized protein</fullName>
    </submittedName>
</protein>
<name>A0AAD7SHM0_9TELE</name>
<sequence>MPSGYLMRRVAEDPPSQSKGSAFPLALPLGNILTAHQEGCSQGTIARLYCKPMLSKDRSAAHGWWRQRSLNTHDVAVALDLSGKLFAALFTPSRSLMFCAPECSRQQNPSTVHI</sequence>
<evidence type="ECO:0000256" key="1">
    <source>
        <dbReference type="SAM" id="MobiDB-lite"/>
    </source>
</evidence>
<dbReference type="EMBL" id="JAINUG010000062">
    <property type="protein sequence ID" value="KAJ8402692.1"/>
    <property type="molecule type" value="Genomic_DNA"/>
</dbReference>